<evidence type="ECO:0000313" key="6">
    <source>
        <dbReference type="Proteomes" id="UP001597468"/>
    </source>
</evidence>
<evidence type="ECO:0000256" key="3">
    <source>
        <dbReference type="ARBA" id="ARBA00022679"/>
    </source>
</evidence>
<dbReference type="GO" id="GO:0016757">
    <property type="term" value="F:glycosyltransferase activity"/>
    <property type="evidence" value="ECO:0007669"/>
    <property type="project" value="UniProtKB-KW"/>
</dbReference>
<dbReference type="PANTHER" id="PTHR43179">
    <property type="entry name" value="RHAMNOSYLTRANSFERASE WBBL"/>
    <property type="match status" value="1"/>
</dbReference>
<dbReference type="Gene3D" id="3.90.550.10">
    <property type="entry name" value="Spore Coat Polysaccharide Biosynthesis Protein SpsA, Chain A"/>
    <property type="match status" value="1"/>
</dbReference>
<keyword evidence="2 5" id="KW-0328">Glycosyltransferase</keyword>
<comment type="similarity">
    <text evidence="1">Belongs to the glycosyltransferase 2 family.</text>
</comment>
<accession>A0ABW5IXX9</accession>
<evidence type="ECO:0000256" key="2">
    <source>
        <dbReference type="ARBA" id="ARBA00022676"/>
    </source>
</evidence>
<keyword evidence="6" id="KW-1185">Reference proteome</keyword>
<proteinExistence type="inferred from homology"/>
<dbReference type="EMBL" id="JBHULT010000008">
    <property type="protein sequence ID" value="MFD2517937.1"/>
    <property type="molecule type" value="Genomic_DNA"/>
</dbReference>
<dbReference type="EC" id="2.4.-.-" evidence="5"/>
<keyword evidence="3 5" id="KW-0808">Transferase</keyword>
<organism evidence="5 6">
    <name type="scientific">Salinimicrobium flavum</name>
    <dbReference type="NCBI Taxonomy" id="1737065"/>
    <lineage>
        <taxon>Bacteria</taxon>
        <taxon>Pseudomonadati</taxon>
        <taxon>Bacteroidota</taxon>
        <taxon>Flavobacteriia</taxon>
        <taxon>Flavobacteriales</taxon>
        <taxon>Flavobacteriaceae</taxon>
        <taxon>Salinimicrobium</taxon>
    </lineage>
</organism>
<evidence type="ECO:0000313" key="5">
    <source>
        <dbReference type="EMBL" id="MFD2517937.1"/>
    </source>
</evidence>
<protein>
    <submittedName>
        <fullName evidence="5">Glycosyltransferase family 2 protein</fullName>
        <ecNumber evidence="5">2.4.-.-</ecNumber>
    </submittedName>
</protein>
<sequence>MITSVDPKWFKVFAVILNYNSAKESITLFKNLEEQNYKFLEILVIDNDSSESDQFELKENIPSESLIINNKNLGYAGGNNIGIEIALNKKADYVWVLNPDIRVNDQTLPILLKTISEDETLAAVGPRIIHRCNTLKIFSDGEMLVMDKKCSTTQKNYNRIISEIPKTIDYQIDYINGSSILLNCIALRDIGKFPEKYFLYFEETDWCFRAREKKWRLALNSNAVVFNLTSAKESVFHYYFMRNKLIFCKNYHPNFPQVRSYYFKSLLVEVFNRFRGKYFKPYFKSRFEGFISGVFYTTFKT</sequence>
<evidence type="ECO:0000256" key="1">
    <source>
        <dbReference type="ARBA" id="ARBA00006739"/>
    </source>
</evidence>
<feature type="domain" description="Glycosyltransferase 2-like" evidence="4">
    <location>
        <begin position="15"/>
        <end position="155"/>
    </location>
</feature>
<dbReference type="PANTHER" id="PTHR43179:SF12">
    <property type="entry name" value="GALACTOFURANOSYLTRANSFERASE GLFT2"/>
    <property type="match status" value="1"/>
</dbReference>
<reference evidence="6" key="1">
    <citation type="journal article" date="2019" name="Int. J. Syst. Evol. Microbiol.">
        <title>The Global Catalogue of Microorganisms (GCM) 10K type strain sequencing project: providing services to taxonomists for standard genome sequencing and annotation.</title>
        <authorList>
            <consortium name="The Broad Institute Genomics Platform"/>
            <consortium name="The Broad Institute Genome Sequencing Center for Infectious Disease"/>
            <person name="Wu L."/>
            <person name="Ma J."/>
        </authorList>
    </citation>
    <scope>NUCLEOTIDE SEQUENCE [LARGE SCALE GENOMIC DNA]</scope>
    <source>
        <strain evidence="6">KCTC 42585</strain>
    </source>
</reference>
<gene>
    <name evidence="5" type="ORF">ACFSTG_08540</name>
</gene>
<comment type="caution">
    <text evidence="5">The sequence shown here is derived from an EMBL/GenBank/DDBJ whole genome shotgun (WGS) entry which is preliminary data.</text>
</comment>
<name>A0ABW5IXX9_9FLAO</name>
<dbReference type="Pfam" id="PF00535">
    <property type="entry name" value="Glycos_transf_2"/>
    <property type="match status" value="1"/>
</dbReference>
<dbReference type="SUPFAM" id="SSF53448">
    <property type="entry name" value="Nucleotide-diphospho-sugar transferases"/>
    <property type="match status" value="1"/>
</dbReference>
<dbReference type="CDD" id="cd04186">
    <property type="entry name" value="GT_2_like_c"/>
    <property type="match status" value="1"/>
</dbReference>
<evidence type="ECO:0000259" key="4">
    <source>
        <dbReference type="Pfam" id="PF00535"/>
    </source>
</evidence>
<dbReference type="RefSeq" id="WP_380751102.1">
    <property type="nucleotide sequence ID" value="NZ_JBHULT010000008.1"/>
</dbReference>
<dbReference type="Proteomes" id="UP001597468">
    <property type="component" value="Unassembled WGS sequence"/>
</dbReference>
<dbReference type="InterPro" id="IPR029044">
    <property type="entry name" value="Nucleotide-diphossugar_trans"/>
</dbReference>
<dbReference type="InterPro" id="IPR001173">
    <property type="entry name" value="Glyco_trans_2-like"/>
</dbReference>